<evidence type="ECO:0000313" key="1">
    <source>
        <dbReference type="EMBL" id="MBD2560343.1"/>
    </source>
</evidence>
<sequence length="57" mass="6340">MQAWQLVCRLYRLKATGAKVDASTLVGYFIPRQAASKTKNPLIFNQGNVKIECLGKV</sequence>
<dbReference type="Proteomes" id="UP000604661">
    <property type="component" value="Unassembled WGS sequence"/>
</dbReference>
<reference evidence="1 2" key="1">
    <citation type="journal article" date="2020" name="ISME J.">
        <title>Comparative genomics reveals insights into cyanobacterial evolution and habitat adaptation.</title>
        <authorList>
            <person name="Chen M.Y."/>
            <person name="Teng W.K."/>
            <person name="Zhao L."/>
            <person name="Hu C.X."/>
            <person name="Zhou Y.K."/>
            <person name="Han B.P."/>
            <person name="Song L.R."/>
            <person name="Shu W.S."/>
        </authorList>
    </citation>
    <scope>NUCLEOTIDE SEQUENCE [LARGE SCALE GENOMIC DNA]</scope>
    <source>
        <strain evidence="1 2">FACHB-391</strain>
    </source>
</reference>
<dbReference type="EMBL" id="JACJTE010000005">
    <property type="protein sequence ID" value="MBD2560343.1"/>
    <property type="molecule type" value="Genomic_DNA"/>
</dbReference>
<protein>
    <submittedName>
        <fullName evidence="1">Uncharacterized protein</fullName>
    </submittedName>
</protein>
<comment type="caution">
    <text evidence="1">The sequence shown here is derived from an EMBL/GenBank/DDBJ whole genome shotgun (WGS) entry which is preliminary data.</text>
</comment>
<proteinExistence type="predicted"/>
<keyword evidence="2" id="KW-1185">Reference proteome</keyword>
<accession>A0ABR8EQY3</accession>
<evidence type="ECO:0000313" key="2">
    <source>
        <dbReference type="Proteomes" id="UP000604661"/>
    </source>
</evidence>
<gene>
    <name evidence="1" type="ORF">H6G95_06855</name>
</gene>
<dbReference type="RefSeq" id="WP_190893826.1">
    <property type="nucleotide sequence ID" value="NZ_JACJTE010000005.1"/>
</dbReference>
<name>A0ABR8EQY3_NOSLI</name>
<organism evidence="1 2">
    <name type="scientific">Nostoc linckia FACHB-391</name>
    <dbReference type="NCBI Taxonomy" id="2692906"/>
    <lineage>
        <taxon>Bacteria</taxon>
        <taxon>Bacillati</taxon>
        <taxon>Cyanobacteriota</taxon>
        <taxon>Cyanophyceae</taxon>
        <taxon>Nostocales</taxon>
        <taxon>Nostocaceae</taxon>
        <taxon>Nostoc</taxon>
    </lineage>
</organism>